<dbReference type="GO" id="GO:0009507">
    <property type="term" value="C:chloroplast"/>
    <property type="evidence" value="ECO:0007669"/>
    <property type="project" value="TreeGrafter"/>
</dbReference>
<protein>
    <recommendedName>
        <fullName evidence="1">N-acetyltransferase domain-containing protein</fullName>
    </recommendedName>
</protein>
<dbReference type="EMBL" id="CM000614">
    <property type="protein sequence ID" value="EEC47131.1"/>
    <property type="molecule type" value="Genomic_DNA"/>
</dbReference>
<dbReference type="Proteomes" id="UP000000759">
    <property type="component" value="Chromosome 12"/>
</dbReference>
<evidence type="ECO:0000259" key="1">
    <source>
        <dbReference type="PROSITE" id="PS51186"/>
    </source>
</evidence>
<feature type="domain" description="N-acetyltransferase" evidence="1">
    <location>
        <begin position="118"/>
        <end position="248"/>
    </location>
</feature>
<dbReference type="CDD" id="cd04301">
    <property type="entry name" value="NAT_SF"/>
    <property type="match status" value="1"/>
</dbReference>
<dbReference type="RefSeq" id="XP_002181208.1">
    <property type="nucleotide sequence ID" value="XM_002181172.1"/>
</dbReference>
<dbReference type="PaxDb" id="2850-Phatr37223"/>
<evidence type="ECO:0000313" key="3">
    <source>
        <dbReference type="Proteomes" id="UP000000759"/>
    </source>
</evidence>
<dbReference type="AlphaFoldDB" id="B7G2H0"/>
<organism evidence="2 3">
    <name type="scientific">Phaeodactylum tricornutum (strain CCAP 1055/1)</name>
    <dbReference type="NCBI Taxonomy" id="556484"/>
    <lineage>
        <taxon>Eukaryota</taxon>
        <taxon>Sar</taxon>
        <taxon>Stramenopiles</taxon>
        <taxon>Ochrophyta</taxon>
        <taxon>Bacillariophyta</taxon>
        <taxon>Bacillariophyceae</taxon>
        <taxon>Bacillariophycidae</taxon>
        <taxon>Naviculales</taxon>
        <taxon>Phaeodactylaceae</taxon>
        <taxon>Phaeodactylum</taxon>
    </lineage>
</organism>
<reference evidence="3" key="2">
    <citation type="submission" date="2008-08" db="EMBL/GenBank/DDBJ databases">
        <authorList>
            <consortium name="Diatom Consortium"/>
            <person name="Grigoriev I."/>
            <person name="Grimwood J."/>
            <person name="Kuo A."/>
            <person name="Otillar R.P."/>
            <person name="Salamov A."/>
            <person name="Detter J.C."/>
            <person name="Lindquist E."/>
            <person name="Shapiro H."/>
            <person name="Lucas S."/>
            <person name="Glavina del Rio T."/>
            <person name="Pitluck S."/>
            <person name="Rokhsar D."/>
            <person name="Bowler C."/>
        </authorList>
    </citation>
    <scope>GENOME REANNOTATION</scope>
    <source>
        <strain evidence="3">CCAP 1055/1</strain>
    </source>
</reference>
<dbReference type="PANTHER" id="PTHR47443">
    <property type="entry name" value="ACYL-COA N-ACYLTRANSFERASES (NAT) SUPERFAMILY PROTEIN"/>
    <property type="match status" value="1"/>
</dbReference>
<dbReference type="InterPro" id="IPR000182">
    <property type="entry name" value="GNAT_dom"/>
</dbReference>
<proteinExistence type="predicted"/>
<dbReference type="KEGG" id="pti:PHATRDRAFT_37223"/>
<dbReference type="SUPFAM" id="SSF55729">
    <property type="entry name" value="Acyl-CoA N-acyltransferases (Nat)"/>
    <property type="match status" value="1"/>
</dbReference>
<reference evidence="2 3" key="1">
    <citation type="journal article" date="2008" name="Nature">
        <title>The Phaeodactylum genome reveals the evolutionary history of diatom genomes.</title>
        <authorList>
            <person name="Bowler C."/>
            <person name="Allen A.E."/>
            <person name="Badger J.H."/>
            <person name="Grimwood J."/>
            <person name="Jabbari K."/>
            <person name="Kuo A."/>
            <person name="Maheswari U."/>
            <person name="Martens C."/>
            <person name="Maumus F."/>
            <person name="Otillar R.P."/>
            <person name="Rayko E."/>
            <person name="Salamov A."/>
            <person name="Vandepoele K."/>
            <person name="Beszteri B."/>
            <person name="Gruber A."/>
            <person name="Heijde M."/>
            <person name="Katinka M."/>
            <person name="Mock T."/>
            <person name="Valentin K."/>
            <person name="Verret F."/>
            <person name="Berges J.A."/>
            <person name="Brownlee C."/>
            <person name="Cadoret J.P."/>
            <person name="Chiovitti A."/>
            <person name="Choi C.J."/>
            <person name="Coesel S."/>
            <person name="De Martino A."/>
            <person name="Detter J.C."/>
            <person name="Durkin C."/>
            <person name="Falciatore A."/>
            <person name="Fournet J."/>
            <person name="Haruta M."/>
            <person name="Huysman M.J."/>
            <person name="Jenkins B.D."/>
            <person name="Jiroutova K."/>
            <person name="Jorgensen R.E."/>
            <person name="Joubert Y."/>
            <person name="Kaplan A."/>
            <person name="Kroger N."/>
            <person name="Kroth P.G."/>
            <person name="La Roche J."/>
            <person name="Lindquist E."/>
            <person name="Lommer M."/>
            <person name="Martin-Jezequel V."/>
            <person name="Lopez P.J."/>
            <person name="Lucas S."/>
            <person name="Mangogna M."/>
            <person name="McGinnis K."/>
            <person name="Medlin L.K."/>
            <person name="Montsant A."/>
            <person name="Oudot-Le Secq M.P."/>
            <person name="Napoli C."/>
            <person name="Obornik M."/>
            <person name="Parker M.S."/>
            <person name="Petit J.L."/>
            <person name="Porcel B.M."/>
            <person name="Poulsen N."/>
            <person name="Robison M."/>
            <person name="Rychlewski L."/>
            <person name="Rynearson T.A."/>
            <person name="Schmutz J."/>
            <person name="Shapiro H."/>
            <person name="Siaut M."/>
            <person name="Stanley M."/>
            <person name="Sussman M.R."/>
            <person name="Taylor A.R."/>
            <person name="Vardi A."/>
            <person name="von Dassow P."/>
            <person name="Vyverman W."/>
            <person name="Willis A."/>
            <person name="Wyrwicz L.S."/>
            <person name="Rokhsar D.S."/>
            <person name="Weissenbach J."/>
            <person name="Armbrust E.V."/>
            <person name="Green B.R."/>
            <person name="Van de Peer Y."/>
            <person name="Grigoriev I.V."/>
        </authorList>
    </citation>
    <scope>NUCLEOTIDE SEQUENCE [LARGE SCALE GENOMIC DNA]</scope>
    <source>
        <strain evidence="2 3">CCAP 1055/1</strain>
    </source>
</reference>
<dbReference type="HOGENOM" id="CLU_1047524_0_0_1"/>
<keyword evidence="3" id="KW-1185">Reference proteome</keyword>
<sequence length="266" mass="29460">MTDALAIGMFIFALFYQTLAFHPIYAGSRRQISSSVTGSATADPSLNIITFTEDDETLIDAATFMVDSFWLGSDHQVIGDVKSISINSRSKLIQEQAYDLSSKYAERMGKRLLDSRFLIGKNADSGIILGVVGVETTLYDKGRKNILSEHRAYKDSMVEQVTKELLSPGYIAICCLSNLAVRQELRGRGIALQLCTEAERVAAEWKYNSIFLKVEVTNTAARSLYEMKLNYLLESTIESASAMRVQADTGALIEVDADTLILKKKL</sequence>
<dbReference type="OMA" id="REFWASA"/>
<dbReference type="InParanoid" id="B7G2H0"/>
<accession>B7G2H0</accession>
<dbReference type="Pfam" id="PF00583">
    <property type="entry name" value="Acetyltransf_1"/>
    <property type="match status" value="1"/>
</dbReference>
<gene>
    <name evidence="2" type="ORF">PHATRDRAFT_37223</name>
</gene>
<dbReference type="OrthoDB" id="249099at2759"/>
<dbReference type="GO" id="GO:0008080">
    <property type="term" value="F:N-acetyltransferase activity"/>
    <property type="evidence" value="ECO:0007669"/>
    <property type="project" value="TreeGrafter"/>
</dbReference>
<dbReference type="PANTHER" id="PTHR47443:SF3">
    <property type="entry name" value="GCN5-RELATED N-ACETYLTRANSFERASE 4, CHLOROPLASTIC"/>
    <property type="match status" value="1"/>
</dbReference>
<dbReference type="PROSITE" id="PS51186">
    <property type="entry name" value="GNAT"/>
    <property type="match status" value="1"/>
</dbReference>
<dbReference type="InterPro" id="IPR016181">
    <property type="entry name" value="Acyl_CoA_acyltransferase"/>
</dbReference>
<evidence type="ECO:0000313" key="2">
    <source>
        <dbReference type="EMBL" id="EEC47131.1"/>
    </source>
</evidence>
<dbReference type="GeneID" id="7202020"/>
<name>B7G2H0_PHATC</name>
<dbReference type="eggNOG" id="ENOG502S7TP">
    <property type="taxonomic scope" value="Eukaryota"/>
</dbReference>
<dbReference type="Gene3D" id="3.40.630.30">
    <property type="match status" value="1"/>
</dbReference>